<gene>
    <name evidence="8" type="primary">LOC113871791</name>
</gene>
<evidence type="ECO:0000313" key="7">
    <source>
        <dbReference type="Proteomes" id="UP000694853"/>
    </source>
</evidence>
<keyword evidence="3" id="KW-0863">Zinc-finger</keyword>
<feature type="domain" description="HAT C-terminal dimerisation" evidence="6">
    <location>
        <begin position="155"/>
        <end position="234"/>
    </location>
</feature>
<dbReference type="SUPFAM" id="SSF53098">
    <property type="entry name" value="Ribonuclease H-like"/>
    <property type="match status" value="1"/>
</dbReference>
<dbReference type="RefSeq" id="XP_027364699.1">
    <property type="nucleotide sequence ID" value="XM_027508898.1"/>
</dbReference>
<proteinExistence type="predicted"/>
<evidence type="ECO:0000256" key="1">
    <source>
        <dbReference type="ARBA" id="ARBA00004123"/>
    </source>
</evidence>
<evidence type="ECO:0000256" key="3">
    <source>
        <dbReference type="ARBA" id="ARBA00022771"/>
    </source>
</evidence>
<dbReference type="GO" id="GO:0008270">
    <property type="term" value="F:zinc ion binding"/>
    <property type="evidence" value="ECO:0007669"/>
    <property type="project" value="UniProtKB-KW"/>
</dbReference>
<evidence type="ECO:0000256" key="2">
    <source>
        <dbReference type="ARBA" id="ARBA00022723"/>
    </source>
</evidence>
<dbReference type="OrthoDB" id="1421006at2759"/>
<dbReference type="PANTHER" id="PTHR46481:SF10">
    <property type="entry name" value="ZINC FINGER BED DOMAIN-CONTAINING PROTEIN 39"/>
    <property type="match status" value="1"/>
</dbReference>
<dbReference type="Pfam" id="PF05699">
    <property type="entry name" value="Dimer_Tnp_hAT"/>
    <property type="match status" value="1"/>
</dbReference>
<evidence type="ECO:0000259" key="6">
    <source>
        <dbReference type="Pfam" id="PF05699"/>
    </source>
</evidence>
<reference evidence="8" key="2">
    <citation type="submission" date="2025-08" db="UniProtKB">
        <authorList>
            <consortium name="RefSeq"/>
        </authorList>
    </citation>
    <scope>IDENTIFICATION</scope>
    <source>
        <tissue evidence="8">Young leaves</tissue>
    </source>
</reference>
<dbReference type="PANTHER" id="PTHR46481">
    <property type="entry name" value="ZINC FINGER BED DOMAIN-CONTAINING PROTEIN 4"/>
    <property type="match status" value="1"/>
</dbReference>
<dbReference type="InterPro" id="IPR052035">
    <property type="entry name" value="ZnF_BED_domain_contain"/>
</dbReference>
<sequence>MANAERHVSSPSIAKFDQEKCQIELVKMFIAMEIPFRCLEEIDDSVLKIRAAMKYIRSSPSRLTKFKACIEREIEYKGLVCLDVETRWNSTFFMLEGALKHQKTFEELEMQDRKYTEELNKGKGLPISEDWDYGSNDDRYRYSQFFRSSRSKNYELSKYLEETLESPENFDILNWWKLNSSRFPILASIAREVLAIPVSTVASESAFSTGGRVLDSYRTSLTPKMVEALICTQD</sequence>
<comment type="subcellular location">
    <subcellularLocation>
        <location evidence="1">Nucleus</location>
    </subcellularLocation>
</comment>
<protein>
    <submittedName>
        <fullName evidence="8">Zinc finger BED domain-containing protein RICESLEEPER 2-like</fullName>
    </submittedName>
</protein>
<reference evidence="7" key="1">
    <citation type="journal article" date="2019" name="Toxins">
        <title>Detection of Abrin-Like and Prepropulchellin-Like Toxin Genes and Transcripts Using Whole Genome Sequencing and Full-Length Transcript Sequencing of Abrus precatorius.</title>
        <authorList>
            <person name="Hovde B.T."/>
            <person name="Daligault H.E."/>
            <person name="Hanschen E.R."/>
            <person name="Kunde Y.A."/>
            <person name="Johnson M.B."/>
            <person name="Starkenburg S.R."/>
            <person name="Johnson S.L."/>
        </authorList>
    </citation>
    <scope>NUCLEOTIDE SEQUENCE [LARGE SCALE GENOMIC DNA]</scope>
</reference>
<keyword evidence="4" id="KW-0862">Zinc</keyword>
<dbReference type="AlphaFoldDB" id="A0A8B8MC62"/>
<name>A0A8B8MC62_ABRPR</name>
<dbReference type="GO" id="GO:0005634">
    <property type="term" value="C:nucleus"/>
    <property type="evidence" value="ECO:0007669"/>
    <property type="project" value="UniProtKB-SubCell"/>
</dbReference>
<organism evidence="7 8">
    <name type="scientific">Abrus precatorius</name>
    <name type="common">Indian licorice</name>
    <name type="synonym">Glycine abrus</name>
    <dbReference type="NCBI Taxonomy" id="3816"/>
    <lineage>
        <taxon>Eukaryota</taxon>
        <taxon>Viridiplantae</taxon>
        <taxon>Streptophyta</taxon>
        <taxon>Embryophyta</taxon>
        <taxon>Tracheophyta</taxon>
        <taxon>Spermatophyta</taxon>
        <taxon>Magnoliopsida</taxon>
        <taxon>eudicotyledons</taxon>
        <taxon>Gunneridae</taxon>
        <taxon>Pentapetalae</taxon>
        <taxon>rosids</taxon>
        <taxon>fabids</taxon>
        <taxon>Fabales</taxon>
        <taxon>Fabaceae</taxon>
        <taxon>Papilionoideae</taxon>
        <taxon>50 kb inversion clade</taxon>
        <taxon>NPAAA clade</taxon>
        <taxon>indigoferoid/millettioid clade</taxon>
        <taxon>Abreae</taxon>
        <taxon>Abrus</taxon>
    </lineage>
</organism>
<keyword evidence="7" id="KW-1185">Reference proteome</keyword>
<dbReference type="InterPro" id="IPR012337">
    <property type="entry name" value="RNaseH-like_sf"/>
</dbReference>
<dbReference type="GeneID" id="113871791"/>
<accession>A0A8B8MC62</accession>
<dbReference type="KEGG" id="aprc:113871791"/>
<evidence type="ECO:0000313" key="8">
    <source>
        <dbReference type="RefSeq" id="XP_027364699.1"/>
    </source>
</evidence>
<evidence type="ECO:0000256" key="5">
    <source>
        <dbReference type="ARBA" id="ARBA00023242"/>
    </source>
</evidence>
<keyword evidence="2" id="KW-0479">Metal-binding</keyword>
<evidence type="ECO:0000256" key="4">
    <source>
        <dbReference type="ARBA" id="ARBA00022833"/>
    </source>
</evidence>
<dbReference type="InterPro" id="IPR008906">
    <property type="entry name" value="HATC_C_dom"/>
</dbReference>
<keyword evidence="5" id="KW-0539">Nucleus</keyword>
<dbReference type="Proteomes" id="UP000694853">
    <property type="component" value="Unplaced"/>
</dbReference>
<dbReference type="GO" id="GO:0046983">
    <property type="term" value="F:protein dimerization activity"/>
    <property type="evidence" value="ECO:0007669"/>
    <property type="project" value="InterPro"/>
</dbReference>